<sequence length="836" mass="90900">MGNAGTIFGTLQDPSKEVVAGAKVEISNPITGYRRLVLTDPSGNFRFSNVPPNSYHLNAEAPGFSKLDQDVVVRTSVPINLTLSLKLEGSTSSVTVEADSTDVLETVPFAHSDVDHSSLMKLPSGSPGAGLSDAITLSAPGVVADSNGFFHPLGDHAQTSFSIDGQPISDQQSKQFSTQIPVNAIQSMELITGAPPAEFGDKTSLVVNAVTRSGLDQNGHGSLRLQYGSFGTISEDASLSLGTSKFGNFLAFNTMRSGRFLDTPEFRPMHAVGNNGTLFDRIDYKPNARDSFHVNLFAARNWFQTPITYDQPGQDQRQKVTTFNISGGYQRTIGTDILLTFTPFVRRDHLNYYPSSDAFADNPATVQQERYLTNYGFRGDVAYVKGRHNLKFGTQVMQTRLSEEFHLGITDSSFNPVCLSAGGDPLALPSVTDPNACAGAMPGATPNPNLLPGLVGIDLTRGGTPLFYNNRGKVNQYAFYGQDSISFGNLSVNIGLRLDSYNGLSAATGVQPRAGVSYHNKRTGTVFRTSFSRTFETPYNENLLISSATGAGGLASNVFGAYAQEPLRPGNRNQYNAGFQQAIGKWAVIDADYFWKYTRNAFDFDTLFNTPIQFPISWRRSAVDGVSMKVSTVNIHGFQAYTTMGHTRARYFGPSNGGLIFNSPLSTSVFRIDHDQALQQTTNLRYQKKKESPWVAFTWRYDSGMVSGAVPDLESALGLTAAQQSAIGFYCGGTYASLNNPITSCGGSNYGATRLNIPAPGTANDDHNPPRIAPRHLFDISAGTDDLFHREKFKTSLRFTVLNMTNQASLYNFLSTFSGTHFVAPRTYQAELGFNF</sequence>
<organism evidence="4 5">
    <name type="scientific">Paludibaculum fermentans</name>
    <dbReference type="NCBI Taxonomy" id="1473598"/>
    <lineage>
        <taxon>Bacteria</taxon>
        <taxon>Pseudomonadati</taxon>
        <taxon>Acidobacteriota</taxon>
        <taxon>Terriglobia</taxon>
        <taxon>Bryobacterales</taxon>
        <taxon>Bryobacteraceae</taxon>
        <taxon>Paludibaculum</taxon>
    </lineage>
</organism>
<keyword evidence="5" id="KW-1185">Reference proteome</keyword>
<comment type="subcellular location">
    <subcellularLocation>
        <location evidence="1">Cell outer membrane</location>
    </subcellularLocation>
</comment>
<dbReference type="AlphaFoldDB" id="A0A7S7NY58"/>
<dbReference type="RefSeq" id="WP_194453574.1">
    <property type="nucleotide sequence ID" value="NZ_CP063849.1"/>
</dbReference>
<dbReference type="Gene3D" id="2.170.130.10">
    <property type="entry name" value="TonB-dependent receptor, plug domain"/>
    <property type="match status" value="1"/>
</dbReference>
<dbReference type="KEGG" id="pfer:IRI77_05170"/>
<dbReference type="GO" id="GO:0030246">
    <property type="term" value="F:carbohydrate binding"/>
    <property type="evidence" value="ECO:0007669"/>
    <property type="project" value="InterPro"/>
</dbReference>
<keyword evidence="2" id="KW-0472">Membrane</keyword>
<name>A0A7S7NY58_PALFE</name>
<evidence type="ECO:0000256" key="3">
    <source>
        <dbReference type="ARBA" id="ARBA00023237"/>
    </source>
</evidence>
<dbReference type="InterPro" id="IPR036942">
    <property type="entry name" value="Beta-barrel_TonB_sf"/>
</dbReference>
<accession>A0A7S7NY58</accession>
<gene>
    <name evidence="4" type="ORF">IRI77_05170</name>
</gene>
<dbReference type="SUPFAM" id="SSF56935">
    <property type="entry name" value="Porins"/>
    <property type="match status" value="1"/>
</dbReference>
<dbReference type="Proteomes" id="UP000593892">
    <property type="component" value="Chromosome"/>
</dbReference>
<proteinExistence type="predicted"/>
<dbReference type="GO" id="GO:0009279">
    <property type="term" value="C:cell outer membrane"/>
    <property type="evidence" value="ECO:0007669"/>
    <property type="project" value="UniProtKB-SubCell"/>
</dbReference>
<dbReference type="Gene3D" id="2.60.40.1120">
    <property type="entry name" value="Carboxypeptidase-like, regulatory domain"/>
    <property type="match status" value="1"/>
</dbReference>
<dbReference type="InterPro" id="IPR037066">
    <property type="entry name" value="Plug_dom_sf"/>
</dbReference>
<dbReference type="InterPro" id="IPR013784">
    <property type="entry name" value="Carb-bd-like_fold"/>
</dbReference>
<dbReference type="SUPFAM" id="SSF49452">
    <property type="entry name" value="Starch-binding domain-like"/>
    <property type="match status" value="1"/>
</dbReference>
<keyword evidence="3" id="KW-0998">Cell outer membrane</keyword>
<dbReference type="Pfam" id="PF13620">
    <property type="entry name" value="CarboxypepD_reg"/>
    <property type="match status" value="1"/>
</dbReference>
<keyword evidence="4" id="KW-0675">Receptor</keyword>
<protein>
    <submittedName>
        <fullName evidence="4">TonB-dependent receptor</fullName>
    </submittedName>
</protein>
<dbReference type="Gene3D" id="2.40.170.20">
    <property type="entry name" value="TonB-dependent receptor, beta-barrel domain"/>
    <property type="match status" value="1"/>
</dbReference>
<evidence type="ECO:0000256" key="2">
    <source>
        <dbReference type="ARBA" id="ARBA00023136"/>
    </source>
</evidence>
<evidence type="ECO:0000313" key="5">
    <source>
        <dbReference type="Proteomes" id="UP000593892"/>
    </source>
</evidence>
<reference evidence="4 5" key="1">
    <citation type="submission" date="2020-10" db="EMBL/GenBank/DDBJ databases">
        <title>Complete genome sequence of Paludibaculum fermentans P105T, a facultatively anaerobic acidobacterium capable of dissimilatory Fe(III) reduction.</title>
        <authorList>
            <person name="Dedysh S.N."/>
            <person name="Beletsky A.V."/>
            <person name="Kulichevskaya I.S."/>
            <person name="Mardanov A.V."/>
            <person name="Ravin N.V."/>
        </authorList>
    </citation>
    <scope>NUCLEOTIDE SEQUENCE [LARGE SCALE GENOMIC DNA]</scope>
    <source>
        <strain evidence="4 5">P105</strain>
    </source>
</reference>
<evidence type="ECO:0000256" key="1">
    <source>
        <dbReference type="ARBA" id="ARBA00004442"/>
    </source>
</evidence>
<dbReference type="EMBL" id="CP063849">
    <property type="protein sequence ID" value="QOY91920.1"/>
    <property type="molecule type" value="Genomic_DNA"/>
</dbReference>
<evidence type="ECO:0000313" key="4">
    <source>
        <dbReference type="EMBL" id="QOY91920.1"/>
    </source>
</evidence>